<sequence>MGKKIQKHCLSILIAIGVILAGFSAYTGDWISCISFITTTVFIAVSMRASIYEKITKNMAVVLIGVSVIKTIEIAYYFWIHDYKSVTWNLGLIGFCIYDMKQYFIEEEN</sequence>
<keyword evidence="1" id="KW-0472">Membrane</keyword>
<protein>
    <submittedName>
        <fullName evidence="2">Uncharacterized protein</fullName>
    </submittedName>
</protein>
<name>A0A4Y8T5J7_BACTU</name>
<gene>
    <name evidence="2" type="ORF">EQ803_16145</name>
</gene>
<evidence type="ECO:0000313" key="2">
    <source>
        <dbReference type="EMBL" id="TFF45796.1"/>
    </source>
</evidence>
<feature type="transmembrane region" description="Helical" evidence="1">
    <location>
        <begin position="59"/>
        <end position="80"/>
    </location>
</feature>
<organism evidence="2 3">
    <name type="scientific">Bacillus thuringiensis</name>
    <dbReference type="NCBI Taxonomy" id="1428"/>
    <lineage>
        <taxon>Bacteria</taxon>
        <taxon>Bacillati</taxon>
        <taxon>Bacillota</taxon>
        <taxon>Bacilli</taxon>
        <taxon>Bacillales</taxon>
        <taxon>Bacillaceae</taxon>
        <taxon>Bacillus</taxon>
        <taxon>Bacillus cereus group</taxon>
    </lineage>
</organism>
<comment type="caution">
    <text evidence="2">The sequence shown here is derived from an EMBL/GenBank/DDBJ whole genome shotgun (WGS) entry which is preliminary data.</text>
</comment>
<accession>A0A4Y8T5J7</accession>
<keyword evidence="1" id="KW-1133">Transmembrane helix</keyword>
<dbReference type="EMBL" id="SCLP01000007">
    <property type="protein sequence ID" value="TFF45796.1"/>
    <property type="molecule type" value="Genomic_DNA"/>
</dbReference>
<evidence type="ECO:0000256" key="1">
    <source>
        <dbReference type="SAM" id="Phobius"/>
    </source>
</evidence>
<keyword evidence="1" id="KW-0812">Transmembrane</keyword>
<dbReference type="AlphaFoldDB" id="A0A4Y8T5J7"/>
<evidence type="ECO:0000313" key="3">
    <source>
        <dbReference type="Proteomes" id="UP000297630"/>
    </source>
</evidence>
<dbReference type="RefSeq" id="WP_134656440.1">
    <property type="nucleotide sequence ID" value="NZ_SCLP01000007.1"/>
</dbReference>
<reference evidence="2 3" key="1">
    <citation type="submission" date="2019-01" db="EMBL/GenBank/DDBJ databases">
        <title>Draft genome sequence of Bacillus sp. DPC6431.</title>
        <authorList>
            <person name="Arbulu S."/>
            <person name="Murphy K."/>
            <person name="O'Sullivan O."/>
            <person name="Rea M.C."/>
            <person name="Hill C."/>
            <person name="Ross R.P."/>
        </authorList>
    </citation>
    <scope>NUCLEOTIDE SEQUENCE [LARGE SCALE GENOMIC DNA]</scope>
    <source>
        <strain evidence="2 3">DPC6431</strain>
    </source>
</reference>
<feature type="transmembrane region" description="Helical" evidence="1">
    <location>
        <begin position="34"/>
        <end position="52"/>
    </location>
</feature>
<proteinExistence type="predicted"/>
<dbReference type="Proteomes" id="UP000297630">
    <property type="component" value="Unassembled WGS sequence"/>
</dbReference>